<feature type="compositionally biased region" description="Low complexity" evidence="1">
    <location>
        <begin position="29"/>
        <end position="47"/>
    </location>
</feature>
<feature type="region of interest" description="Disordered" evidence="1">
    <location>
        <begin position="29"/>
        <end position="64"/>
    </location>
</feature>
<reference evidence="4 5" key="1">
    <citation type="submission" date="2020-12" db="EMBL/GenBank/DDBJ databases">
        <title>Identification and biosynthesis of polyene macrolides produced by Streptomyces alfalfae Men-myco-93-63.</title>
        <authorList>
            <person name="Liu D."/>
            <person name="Li Y."/>
            <person name="Liu L."/>
            <person name="Han X."/>
            <person name="Shen F."/>
        </authorList>
    </citation>
    <scope>NUCLEOTIDE SEQUENCE [LARGE SCALE GENOMIC DNA]</scope>
    <source>
        <strain evidence="4 5">Men-myco-93-63</strain>
    </source>
</reference>
<dbReference type="AlphaFoldDB" id="A0A7T4U1D7"/>
<dbReference type="Pfam" id="PF03734">
    <property type="entry name" value="YkuD"/>
    <property type="match status" value="1"/>
</dbReference>
<evidence type="ECO:0000256" key="1">
    <source>
        <dbReference type="SAM" id="MobiDB-lite"/>
    </source>
</evidence>
<evidence type="ECO:0000313" key="5">
    <source>
        <dbReference type="Proteomes" id="UP000596130"/>
    </source>
</evidence>
<name>A0A7T4U1D7_9ACTN</name>
<proteinExistence type="predicted"/>
<organism evidence="4 5">
    <name type="scientific">Streptomyces alfalfae</name>
    <dbReference type="NCBI Taxonomy" id="1642299"/>
    <lineage>
        <taxon>Bacteria</taxon>
        <taxon>Bacillati</taxon>
        <taxon>Actinomycetota</taxon>
        <taxon>Actinomycetes</taxon>
        <taxon>Kitasatosporales</taxon>
        <taxon>Streptomycetaceae</taxon>
        <taxon>Streptomyces</taxon>
    </lineage>
</organism>
<feature type="signal peptide" evidence="2">
    <location>
        <begin position="1"/>
        <end position="26"/>
    </location>
</feature>
<gene>
    <name evidence="4" type="ORF">I8755_36625</name>
</gene>
<keyword evidence="2" id="KW-0732">Signal</keyword>
<accession>A0A7T4U1D7</accession>
<evidence type="ECO:0000256" key="2">
    <source>
        <dbReference type="SAM" id="SignalP"/>
    </source>
</evidence>
<feature type="chain" id="PRO_5039149701" description="L,D-TPase catalytic domain-containing protein" evidence="2">
    <location>
        <begin position="27"/>
        <end position="255"/>
    </location>
</feature>
<evidence type="ECO:0000313" key="4">
    <source>
        <dbReference type="EMBL" id="QQC93244.1"/>
    </source>
</evidence>
<dbReference type="PROSITE" id="PS51257">
    <property type="entry name" value="PROKAR_LIPOPROTEIN"/>
    <property type="match status" value="1"/>
</dbReference>
<dbReference type="PANTHER" id="PTHR38589:SF1">
    <property type="entry name" value="BLR0621 PROTEIN"/>
    <property type="match status" value="1"/>
</dbReference>
<sequence length="255" mass="27253">MRRPTARRTCLPVLVAVCCLSVVSCGNTPAPHASTHSAAPSSGTPAGPRGPGPGSRPDARIPGLGPATQAAIAAGTRQVLVVTGDPSTSPSHVSASLYGREDTVGWRRVAGPWQARNAVRGWTRDHRAGDLRTPSGVFGIRDAGGLLPDPGTRLPYDRSEEFREPGTGFYGESLEGTFDYVLAIDYNRRPGTSPLDKSRPLGEEKGGGLWIHVDHEGPTKGCVALPRSRMRQLLRLLRPEHRPVVVMGPRAELLR</sequence>
<dbReference type="RefSeq" id="WP_198504734.1">
    <property type="nucleotide sequence ID" value="NZ_CP065959.1"/>
</dbReference>
<evidence type="ECO:0000259" key="3">
    <source>
        <dbReference type="Pfam" id="PF03734"/>
    </source>
</evidence>
<protein>
    <recommendedName>
        <fullName evidence="3">L,D-TPase catalytic domain-containing protein</fullName>
    </recommendedName>
</protein>
<dbReference type="PANTHER" id="PTHR38589">
    <property type="entry name" value="BLR0621 PROTEIN"/>
    <property type="match status" value="1"/>
</dbReference>
<dbReference type="Proteomes" id="UP000596130">
    <property type="component" value="Chromosome"/>
</dbReference>
<dbReference type="EMBL" id="CP065959">
    <property type="protein sequence ID" value="QQC93244.1"/>
    <property type="molecule type" value="Genomic_DNA"/>
</dbReference>
<feature type="domain" description="L,D-TPase catalytic" evidence="3">
    <location>
        <begin position="127"/>
        <end position="246"/>
    </location>
</feature>
<dbReference type="InterPro" id="IPR005490">
    <property type="entry name" value="LD_TPept_cat_dom"/>
</dbReference>
<dbReference type="GO" id="GO:0016740">
    <property type="term" value="F:transferase activity"/>
    <property type="evidence" value="ECO:0007669"/>
    <property type="project" value="InterPro"/>
</dbReference>